<evidence type="ECO:0000313" key="3">
    <source>
        <dbReference type="EMBL" id="KIM84605.1"/>
    </source>
</evidence>
<evidence type="ECO:0000313" key="2">
    <source>
        <dbReference type="EMBL" id="KIM76952.1"/>
    </source>
</evidence>
<protein>
    <recommendedName>
        <fullName evidence="1">DUF8040 domain-containing protein</fullName>
    </recommendedName>
</protein>
<reference evidence="3 4" key="1">
    <citation type="submission" date="2014-04" db="EMBL/GenBank/DDBJ databases">
        <authorList>
            <consortium name="DOE Joint Genome Institute"/>
            <person name="Kuo A."/>
            <person name="Tarkka M."/>
            <person name="Buscot F."/>
            <person name="Kohler A."/>
            <person name="Nagy L.G."/>
            <person name="Floudas D."/>
            <person name="Copeland A."/>
            <person name="Barry K.W."/>
            <person name="Cichocki N."/>
            <person name="Veneault-Fourrey C."/>
            <person name="LaButti K."/>
            <person name="Lindquist E.A."/>
            <person name="Lipzen A."/>
            <person name="Lundell T."/>
            <person name="Morin E."/>
            <person name="Murat C."/>
            <person name="Sun H."/>
            <person name="Tunlid A."/>
            <person name="Henrissat B."/>
            <person name="Grigoriev I.V."/>
            <person name="Hibbett D.S."/>
            <person name="Martin F."/>
            <person name="Nordberg H.P."/>
            <person name="Cantor M.N."/>
            <person name="Hua S.X."/>
        </authorList>
    </citation>
    <scope>NUCLEOTIDE SEQUENCE [LARGE SCALE GENOMIC DNA]</scope>
    <source>
        <strain evidence="3 4">F 1598</strain>
    </source>
</reference>
<feature type="non-terminal residue" evidence="3">
    <location>
        <position position="76"/>
    </location>
</feature>
<sequence>SSLLLSLTEREPYHTSILTGEGWVMELLAGHHKRIRCELGVHRHVFIELIQELRRLGHDRSKYVSLEEQLAIFLYI</sequence>
<proteinExistence type="predicted"/>
<keyword evidence="4" id="KW-1185">Reference proteome</keyword>
<organism evidence="3 4">
    <name type="scientific">Piloderma croceum (strain F 1598)</name>
    <dbReference type="NCBI Taxonomy" id="765440"/>
    <lineage>
        <taxon>Eukaryota</taxon>
        <taxon>Fungi</taxon>
        <taxon>Dikarya</taxon>
        <taxon>Basidiomycota</taxon>
        <taxon>Agaricomycotina</taxon>
        <taxon>Agaricomycetes</taxon>
        <taxon>Agaricomycetidae</taxon>
        <taxon>Atheliales</taxon>
        <taxon>Atheliaceae</taxon>
        <taxon>Piloderma</taxon>
    </lineage>
</organism>
<evidence type="ECO:0000313" key="4">
    <source>
        <dbReference type="Proteomes" id="UP000054166"/>
    </source>
</evidence>
<dbReference type="Pfam" id="PF26138">
    <property type="entry name" value="DUF8040"/>
    <property type="match status" value="1"/>
</dbReference>
<dbReference type="Proteomes" id="UP000054166">
    <property type="component" value="Unassembled WGS sequence"/>
</dbReference>
<name>A0A0C3FKR5_PILCF</name>
<feature type="domain" description="DUF8040" evidence="1">
    <location>
        <begin position="15"/>
        <end position="76"/>
    </location>
</feature>
<feature type="non-terminal residue" evidence="3">
    <location>
        <position position="1"/>
    </location>
</feature>
<dbReference type="OrthoDB" id="2430314at2759"/>
<accession>A0A0C3FKR5</accession>
<evidence type="ECO:0000259" key="1">
    <source>
        <dbReference type="Pfam" id="PF26138"/>
    </source>
</evidence>
<dbReference type="AlphaFoldDB" id="A0A0C3FKR5"/>
<dbReference type="HOGENOM" id="CLU_171507_1_1_1"/>
<gene>
    <name evidence="2" type="ORF">PILCRDRAFT_27710</name>
    <name evidence="3" type="ORF">PILCRDRAFT_35099</name>
</gene>
<dbReference type="EMBL" id="KN832987">
    <property type="protein sequence ID" value="KIM84605.1"/>
    <property type="molecule type" value="Genomic_DNA"/>
</dbReference>
<reference evidence="3" key="3">
    <citation type="submission" date="2015-02" db="EMBL/GenBank/DDBJ databases">
        <title>Evolutionary Origins and Diversification of the Mycorrhizal Mutualists.</title>
        <authorList>
            <consortium name="DOE Joint Genome Institute"/>
            <consortium name="Mycorrhizal Genomics Consortium"/>
            <person name="Kohler A."/>
            <person name="Kuo A."/>
            <person name="Nagy L.G."/>
            <person name="Floudas D."/>
            <person name="Copeland A."/>
            <person name="Barry K.W."/>
            <person name="Cichocki N."/>
            <person name="Veneault-Fourrey C."/>
            <person name="LaButti K."/>
            <person name="Lindquist E.A."/>
            <person name="Lipzen A."/>
            <person name="Lundell T."/>
            <person name="Morin E."/>
            <person name="Murat C."/>
            <person name="Riley R."/>
            <person name="Ohm R."/>
            <person name="Sun H."/>
            <person name="Tunlid A."/>
            <person name="Henrissat B."/>
            <person name="Grigoriev I.V."/>
            <person name="Hibbett D.S."/>
            <person name="Martin F."/>
        </authorList>
    </citation>
    <scope>NUCLEOTIDE SEQUENCE</scope>
    <source>
        <strain evidence="3 4">F 1598</strain>
    </source>
</reference>
<dbReference type="EMBL" id="KN833030">
    <property type="protein sequence ID" value="KIM76952.1"/>
    <property type="molecule type" value="Genomic_DNA"/>
</dbReference>
<reference evidence="4" key="2">
    <citation type="submission" date="2015-01" db="EMBL/GenBank/DDBJ databases">
        <title>Evolutionary Origins and Diversification of the Mycorrhizal Mutualists.</title>
        <authorList>
            <consortium name="DOE Joint Genome Institute"/>
            <consortium name="Mycorrhizal Genomics Consortium"/>
            <person name="Kohler A."/>
            <person name="Kuo A."/>
            <person name="Nagy L.G."/>
            <person name="Floudas D."/>
            <person name="Copeland A."/>
            <person name="Barry K.W."/>
            <person name="Cichocki N."/>
            <person name="Veneault-Fourrey C."/>
            <person name="LaButti K."/>
            <person name="Lindquist E.A."/>
            <person name="Lipzen A."/>
            <person name="Lundell T."/>
            <person name="Morin E."/>
            <person name="Murat C."/>
            <person name="Riley R."/>
            <person name="Ohm R."/>
            <person name="Sun H."/>
            <person name="Tunlid A."/>
            <person name="Henrissat B."/>
            <person name="Grigoriev I.V."/>
            <person name="Hibbett D.S."/>
            <person name="Martin F."/>
        </authorList>
    </citation>
    <scope>NUCLEOTIDE SEQUENCE [LARGE SCALE GENOMIC DNA]</scope>
    <source>
        <strain evidence="4">F 1598</strain>
    </source>
</reference>
<dbReference type="InterPro" id="IPR058353">
    <property type="entry name" value="DUF8040"/>
</dbReference>